<gene>
    <name evidence="1" type="ORF">GCM10011361_25610</name>
</gene>
<dbReference type="Pfam" id="PF20311">
    <property type="entry name" value="DUF6607"/>
    <property type="match status" value="1"/>
</dbReference>
<accession>A0ABQ1R4W0</accession>
<proteinExistence type="predicted"/>
<keyword evidence="2" id="KW-1185">Reference proteome</keyword>
<evidence type="ECO:0000313" key="1">
    <source>
        <dbReference type="EMBL" id="GGD58022.1"/>
    </source>
</evidence>
<evidence type="ECO:0000313" key="2">
    <source>
        <dbReference type="Proteomes" id="UP000625780"/>
    </source>
</evidence>
<sequence length="291" mass="34278">MTGQDKKDLDRNAIKNMCGCYEISFQYSETFSPVEGYEKRPDYKTGALELALPIVDEDNQISIQHLLVVNDSTVIKHWRQDWLFENTRVFTYDKDNTWTFRTLPAEDVQGQWTQLVYQVDDSPRYSGTASWVHVDDKHYWENKTDSPLPRREYTKRDDYNVMLRGNRHEITADGWVHEQDNDKVIRKDGEADKLLAQEKGLNAYTRVSDERCKVALDWWAGHEVFWTEVRAAWDEVYNREGTLTLARKVDDKPFYVYLKTLEEKGAQKDEILKVIQKFVKDDSDKQSEASR</sequence>
<name>A0ABQ1R4W0_9FLAO</name>
<comment type="caution">
    <text evidence="1">The sequence shown here is derived from an EMBL/GenBank/DDBJ whole genome shotgun (WGS) entry which is preliminary data.</text>
</comment>
<dbReference type="InterPro" id="IPR046715">
    <property type="entry name" value="DUF6607"/>
</dbReference>
<protein>
    <submittedName>
        <fullName evidence="1">Uncharacterized protein</fullName>
    </submittedName>
</protein>
<dbReference type="EMBL" id="BMFH01000002">
    <property type="protein sequence ID" value="GGD58022.1"/>
    <property type="molecule type" value="Genomic_DNA"/>
</dbReference>
<dbReference type="Proteomes" id="UP000625780">
    <property type="component" value="Unassembled WGS sequence"/>
</dbReference>
<reference evidence="2" key="1">
    <citation type="journal article" date="2019" name="Int. J. Syst. Evol. Microbiol.">
        <title>The Global Catalogue of Microorganisms (GCM) 10K type strain sequencing project: providing services to taxonomists for standard genome sequencing and annotation.</title>
        <authorList>
            <consortium name="The Broad Institute Genomics Platform"/>
            <consortium name="The Broad Institute Genome Sequencing Center for Infectious Disease"/>
            <person name="Wu L."/>
            <person name="Ma J."/>
        </authorList>
    </citation>
    <scope>NUCLEOTIDE SEQUENCE [LARGE SCALE GENOMIC DNA]</scope>
    <source>
        <strain evidence="2">CGMCC 1.12606</strain>
    </source>
</reference>
<organism evidence="1 2">
    <name type="scientific">Muriicola marianensis</name>
    <dbReference type="NCBI Taxonomy" id="1324801"/>
    <lineage>
        <taxon>Bacteria</taxon>
        <taxon>Pseudomonadati</taxon>
        <taxon>Bacteroidota</taxon>
        <taxon>Flavobacteriia</taxon>
        <taxon>Flavobacteriales</taxon>
        <taxon>Flavobacteriaceae</taxon>
        <taxon>Muriicola</taxon>
    </lineage>
</organism>